<proteinExistence type="predicted"/>
<keyword evidence="4" id="KW-1185">Reference proteome</keyword>
<keyword evidence="2" id="KW-1133">Transmembrane helix</keyword>
<dbReference type="KEGG" id="prel:PRELSG_0029200"/>
<organism evidence="3 4">
    <name type="scientific">Plasmodium relictum</name>
    <dbReference type="NCBI Taxonomy" id="85471"/>
    <lineage>
        <taxon>Eukaryota</taxon>
        <taxon>Sar</taxon>
        <taxon>Alveolata</taxon>
        <taxon>Apicomplexa</taxon>
        <taxon>Aconoidasida</taxon>
        <taxon>Haemosporida</taxon>
        <taxon>Plasmodiidae</taxon>
        <taxon>Plasmodium</taxon>
        <taxon>Plasmodium (Haemamoeba)</taxon>
    </lineage>
</organism>
<keyword evidence="1" id="KW-0175">Coiled coil</keyword>
<keyword evidence="2" id="KW-0812">Transmembrane</keyword>
<feature type="coiled-coil region" evidence="1">
    <location>
        <begin position="201"/>
        <end position="228"/>
    </location>
</feature>
<dbReference type="RefSeq" id="XP_028531189.1">
    <property type="nucleotide sequence ID" value="XM_028675967.1"/>
</dbReference>
<evidence type="ECO:0000313" key="4">
    <source>
        <dbReference type="Proteomes" id="UP000220158"/>
    </source>
</evidence>
<dbReference type="EMBL" id="CVMU01000309">
    <property type="protein sequence ID" value="CRG84867.1"/>
    <property type="molecule type" value="Genomic_DNA"/>
</dbReference>
<evidence type="ECO:0000256" key="2">
    <source>
        <dbReference type="SAM" id="Phobius"/>
    </source>
</evidence>
<feature type="transmembrane region" description="Helical" evidence="2">
    <location>
        <begin position="44"/>
        <end position="64"/>
    </location>
</feature>
<protein>
    <submittedName>
        <fullName evidence="3">Uncharacterized protein</fullName>
    </submittedName>
</protein>
<evidence type="ECO:0000313" key="3">
    <source>
        <dbReference type="EMBL" id="CRG84867.1"/>
    </source>
</evidence>
<name>A0A1J1GK99_PLARL</name>
<keyword evidence="2" id="KW-0472">Membrane</keyword>
<sequence length="378" mass="46884">MIFVKGLIDDLNKWLLAQNMNVTKNCSMYLCITRRGITKNKNGNISIGFKFLTILFLLLFFFLLEQENPSISSIKFNKDHLRMIAERNKENWNDRLQTDVLWKRHNKYIEDMERELVKYLLNKWEYLCKKYKIKYTIYGRIWEQEKFEYFLDKLQEIQNIYHIVAQEYEKFKKGHPTDNERSKFFKNKKKELNEFKYRMKNESFKNYLNKFKEDCKKYENEKKNSHEKIKINKWFCTEDEYLKALKLSLIDYMLPKWEEMCYSSNIRCSLHGRMWEEEKFKNWYDKLNEDIKNFYSVIHKEREKLMKSNFTYQEWFNFYKSKKEECFQLKNSLYNWTSKYLESCEKDRKKIKSKTKSKEAIFIIIELLKYVFRSFKMN</sequence>
<accession>A0A1J1GK99</accession>
<gene>
    <name evidence="3" type="ORF">PRELSG_0029200</name>
</gene>
<evidence type="ECO:0000256" key="1">
    <source>
        <dbReference type="SAM" id="Coils"/>
    </source>
</evidence>
<dbReference type="AlphaFoldDB" id="A0A1J1GK99"/>
<dbReference type="GeneID" id="39734221"/>
<dbReference type="VEuPathDB" id="PlasmoDB:PRELSG_0029200"/>
<reference evidence="3 4" key="1">
    <citation type="submission" date="2015-04" db="EMBL/GenBank/DDBJ databases">
        <authorList>
            <consortium name="Pathogen Informatics"/>
        </authorList>
    </citation>
    <scope>NUCLEOTIDE SEQUENCE [LARGE SCALE GENOMIC DNA]</scope>
    <source>
        <strain evidence="3 4">SGS1</strain>
    </source>
</reference>
<dbReference type="Proteomes" id="UP000220158">
    <property type="component" value="Unassembled WGS sequence"/>
</dbReference>